<feature type="transmembrane region" description="Helical" evidence="1">
    <location>
        <begin position="93"/>
        <end position="112"/>
    </location>
</feature>
<sequence length="139" mass="15315">MNSACLAASTGPSALGPHCDALCVIGFMVWIFSTETSNGTRWVMNSTGRLDNLYEAVLKNVISFSLVFIILCINGAFVFAYFKNQDFQRDPRYVLYVHLVMNDMIMLAGSLVLQIASYVSALSRTSCCLLLLVLLTANK</sequence>
<name>A0A4Z2E9J2_9TELE</name>
<proteinExistence type="predicted"/>
<feature type="transmembrane region" description="Helical" evidence="1">
    <location>
        <begin position="61"/>
        <end position="81"/>
    </location>
</feature>
<evidence type="ECO:0000256" key="1">
    <source>
        <dbReference type="SAM" id="Phobius"/>
    </source>
</evidence>
<reference evidence="2 3" key="1">
    <citation type="submission" date="2019-03" db="EMBL/GenBank/DDBJ databases">
        <title>First draft genome of Liparis tanakae, snailfish: a comprehensive survey of snailfish specific genes.</title>
        <authorList>
            <person name="Kim W."/>
            <person name="Song I."/>
            <person name="Jeong J.-H."/>
            <person name="Kim D."/>
            <person name="Kim S."/>
            <person name="Ryu S."/>
            <person name="Song J.Y."/>
            <person name="Lee S.K."/>
        </authorList>
    </citation>
    <scope>NUCLEOTIDE SEQUENCE [LARGE SCALE GENOMIC DNA]</scope>
    <source>
        <tissue evidence="2">Muscle</tissue>
    </source>
</reference>
<keyword evidence="1" id="KW-1133">Transmembrane helix</keyword>
<accession>A0A4Z2E9J2</accession>
<organism evidence="2 3">
    <name type="scientific">Liparis tanakae</name>
    <name type="common">Tanaka's snailfish</name>
    <dbReference type="NCBI Taxonomy" id="230148"/>
    <lineage>
        <taxon>Eukaryota</taxon>
        <taxon>Metazoa</taxon>
        <taxon>Chordata</taxon>
        <taxon>Craniata</taxon>
        <taxon>Vertebrata</taxon>
        <taxon>Euteleostomi</taxon>
        <taxon>Actinopterygii</taxon>
        <taxon>Neopterygii</taxon>
        <taxon>Teleostei</taxon>
        <taxon>Neoteleostei</taxon>
        <taxon>Acanthomorphata</taxon>
        <taxon>Eupercaria</taxon>
        <taxon>Perciformes</taxon>
        <taxon>Cottioidei</taxon>
        <taxon>Cottales</taxon>
        <taxon>Liparidae</taxon>
        <taxon>Liparis</taxon>
    </lineage>
</organism>
<protein>
    <submittedName>
        <fullName evidence="2">Uncharacterized protein</fullName>
    </submittedName>
</protein>
<dbReference type="AlphaFoldDB" id="A0A4Z2E9J2"/>
<keyword evidence="1" id="KW-0472">Membrane</keyword>
<keyword evidence="3" id="KW-1185">Reference proteome</keyword>
<dbReference type="EMBL" id="SRLO01012425">
    <property type="protein sequence ID" value="TNN25479.1"/>
    <property type="molecule type" value="Genomic_DNA"/>
</dbReference>
<gene>
    <name evidence="2" type="ORF">EYF80_064391</name>
</gene>
<evidence type="ECO:0000313" key="3">
    <source>
        <dbReference type="Proteomes" id="UP000314294"/>
    </source>
</evidence>
<dbReference type="Proteomes" id="UP000314294">
    <property type="component" value="Unassembled WGS sequence"/>
</dbReference>
<keyword evidence="1" id="KW-0812">Transmembrane</keyword>
<comment type="caution">
    <text evidence="2">The sequence shown here is derived from an EMBL/GenBank/DDBJ whole genome shotgun (WGS) entry which is preliminary data.</text>
</comment>
<evidence type="ECO:0000313" key="2">
    <source>
        <dbReference type="EMBL" id="TNN25479.1"/>
    </source>
</evidence>
<dbReference type="OrthoDB" id="6359945at2759"/>